<feature type="transmembrane region" description="Helical" evidence="1">
    <location>
        <begin position="231"/>
        <end position="252"/>
    </location>
</feature>
<feature type="transmembrane region" description="Helical" evidence="1">
    <location>
        <begin position="192"/>
        <end position="219"/>
    </location>
</feature>
<keyword evidence="1" id="KW-1133">Transmembrane helix</keyword>
<dbReference type="InterPro" id="IPR016024">
    <property type="entry name" value="ARM-type_fold"/>
</dbReference>
<keyword evidence="3" id="KW-1185">Reference proteome</keyword>
<evidence type="ECO:0000313" key="3">
    <source>
        <dbReference type="Proteomes" id="UP001281761"/>
    </source>
</evidence>
<protein>
    <submittedName>
        <fullName evidence="2">Uncharacterized protein</fullName>
    </submittedName>
</protein>
<dbReference type="EMBL" id="JARBJD010000006">
    <property type="protein sequence ID" value="KAK2963568.1"/>
    <property type="molecule type" value="Genomic_DNA"/>
</dbReference>
<proteinExistence type="predicted"/>
<dbReference type="Proteomes" id="UP001281761">
    <property type="component" value="Unassembled WGS sequence"/>
</dbReference>
<evidence type="ECO:0000313" key="2">
    <source>
        <dbReference type="EMBL" id="KAK2963568.1"/>
    </source>
</evidence>
<sequence>MYQPFLKFRECSELKFRDQSTLYCSLVALVKDEYPFDEALEDKAVQFLKSLEPNSLEQKLAAKLITDLVSSSTDSPSGFVGSILTLLSSPYSTVVAATLSLLLETTRFLYPADLYRLVKSDLIHNVLAAVQPHSLQILGNEKIIHCLIKIIDCALLLAFPVHLSALALTTPINTWNYHEMIFQKVVLSSSQFLTFLITNRHTLFGLLADSFTYLLGTFIRISPFHRRTLEFVLASPIVMAFSSCLSLVGHYFQNWRILCDLNTSLTEWGYEGPQVVKSGKRMIKALSGWREKLGRALSRFWHYLA</sequence>
<name>A0ABQ9YIJ0_9EUKA</name>
<keyword evidence="1" id="KW-0472">Membrane</keyword>
<gene>
    <name evidence="2" type="ORF">BLNAU_1611</name>
</gene>
<reference evidence="2 3" key="1">
    <citation type="journal article" date="2022" name="bioRxiv">
        <title>Genomics of Preaxostyla Flagellates Illuminates Evolutionary Transitions and the Path Towards Mitochondrial Loss.</title>
        <authorList>
            <person name="Novak L.V.F."/>
            <person name="Treitli S.C."/>
            <person name="Pyrih J."/>
            <person name="Halakuc P."/>
            <person name="Pipaliya S.V."/>
            <person name="Vacek V."/>
            <person name="Brzon O."/>
            <person name="Soukal P."/>
            <person name="Eme L."/>
            <person name="Dacks J.B."/>
            <person name="Karnkowska A."/>
            <person name="Elias M."/>
            <person name="Hampl V."/>
        </authorList>
    </citation>
    <scope>NUCLEOTIDE SEQUENCE [LARGE SCALE GENOMIC DNA]</scope>
    <source>
        <strain evidence="2">NAU3</strain>
        <tissue evidence="2">Gut</tissue>
    </source>
</reference>
<keyword evidence="1" id="KW-0812">Transmembrane</keyword>
<comment type="caution">
    <text evidence="2">The sequence shown here is derived from an EMBL/GenBank/DDBJ whole genome shotgun (WGS) entry which is preliminary data.</text>
</comment>
<dbReference type="SUPFAM" id="SSF48371">
    <property type="entry name" value="ARM repeat"/>
    <property type="match status" value="1"/>
</dbReference>
<accession>A0ABQ9YIJ0</accession>
<organism evidence="2 3">
    <name type="scientific">Blattamonas nauphoetae</name>
    <dbReference type="NCBI Taxonomy" id="2049346"/>
    <lineage>
        <taxon>Eukaryota</taxon>
        <taxon>Metamonada</taxon>
        <taxon>Preaxostyla</taxon>
        <taxon>Oxymonadida</taxon>
        <taxon>Blattamonas</taxon>
    </lineage>
</organism>
<evidence type="ECO:0000256" key="1">
    <source>
        <dbReference type="SAM" id="Phobius"/>
    </source>
</evidence>